<dbReference type="NCBIfam" id="TIGR02397">
    <property type="entry name" value="dnaX_nterm"/>
    <property type="match status" value="1"/>
</dbReference>
<dbReference type="Pfam" id="PF12169">
    <property type="entry name" value="DNA_pol3_gamma3"/>
    <property type="match status" value="1"/>
</dbReference>
<dbReference type="GO" id="GO:0003677">
    <property type="term" value="F:DNA binding"/>
    <property type="evidence" value="ECO:0007669"/>
    <property type="project" value="InterPro"/>
</dbReference>
<dbReference type="Proteomes" id="UP000229916">
    <property type="component" value="Unassembled WGS sequence"/>
</dbReference>
<evidence type="ECO:0000256" key="5">
    <source>
        <dbReference type="ARBA" id="ARBA00022723"/>
    </source>
</evidence>
<dbReference type="InterPro" id="IPR012763">
    <property type="entry name" value="DNA_pol_III_sug/sutau_N"/>
</dbReference>
<organism evidence="14 15">
    <name type="scientific">candidate division WWE3 bacterium CG06_land_8_20_14_3_00_42_16</name>
    <dbReference type="NCBI Taxonomy" id="1975083"/>
    <lineage>
        <taxon>Bacteria</taxon>
        <taxon>Katanobacteria</taxon>
    </lineage>
</organism>
<dbReference type="SMART" id="SM00382">
    <property type="entry name" value="AAA"/>
    <property type="match status" value="1"/>
</dbReference>
<evidence type="ECO:0000256" key="6">
    <source>
        <dbReference type="ARBA" id="ARBA00022741"/>
    </source>
</evidence>
<dbReference type="AlphaFoldDB" id="A0A2M7ALC2"/>
<dbReference type="PANTHER" id="PTHR11669">
    <property type="entry name" value="REPLICATION FACTOR C / DNA POLYMERASE III GAMMA-TAU SUBUNIT"/>
    <property type="match status" value="1"/>
</dbReference>
<comment type="similarity">
    <text evidence="1 11">Belongs to the DnaX/STICHEL family.</text>
</comment>
<evidence type="ECO:0000256" key="2">
    <source>
        <dbReference type="ARBA" id="ARBA00022679"/>
    </source>
</evidence>
<feature type="domain" description="AAA+ ATPase" evidence="13">
    <location>
        <begin position="36"/>
        <end position="178"/>
    </location>
</feature>
<dbReference type="NCBIfam" id="NF004046">
    <property type="entry name" value="PRK05563.1"/>
    <property type="match status" value="1"/>
</dbReference>
<dbReference type="InterPro" id="IPR008921">
    <property type="entry name" value="DNA_pol3_clamp-load_cplx_C"/>
</dbReference>
<keyword evidence="4 11" id="KW-0235">DNA replication</keyword>
<evidence type="ECO:0000256" key="4">
    <source>
        <dbReference type="ARBA" id="ARBA00022705"/>
    </source>
</evidence>
<dbReference type="Gene3D" id="3.40.50.300">
    <property type="entry name" value="P-loop containing nucleotide triphosphate hydrolases"/>
    <property type="match status" value="1"/>
</dbReference>
<dbReference type="Pfam" id="PF22608">
    <property type="entry name" value="DNAX_ATPase_lid"/>
    <property type="match status" value="1"/>
</dbReference>
<dbReference type="SUPFAM" id="SSF48019">
    <property type="entry name" value="post-AAA+ oligomerization domain-like"/>
    <property type="match status" value="1"/>
</dbReference>
<keyword evidence="2 11" id="KW-0808">Transferase</keyword>
<dbReference type="InterPro" id="IPR001270">
    <property type="entry name" value="ClpA/B"/>
</dbReference>
<evidence type="ECO:0000256" key="7">
    <source>
        <dbReference type="ARBA" id="ARBA00022833"/>
    </source>
</evidence>
<keyword evidence="5" id="KW-0479">Metal-binding</keyword>
<dbReference type="EC" id="2.7.7.7" evidence="11"/>
<dbReference type="GO" id="GO:0003887">
    <property type="term" value="F:DNA-directed DNA polymerase activity"/>
    <property type="evidence" value="ECO:0007669"/>
    <property type="project" value="UniProtKB-KW"/>
</dbReference>
<dbReference type="InterPro" id="IPR048448">
    <property type="entry name" value="DnaX-like_C"/>
</dbReference>
<evidence type="ECO:0000256" key="1">
    <source>
        <dbReference type="ARBA" id="ARBA00006360"/>
    </source>
</evidence>
<evidence type="ECO:0000256" key="10">
    <source>
        <dbReference type="ARBA" id="ARBA00049244"/>
    </source>
</evidence>
<proteinExistence type="inferred from homology"/>
<evidence type="ECO:0000256" key="12">
    <source>
        <dbReference type="SAM" id="MobiDB-lite"/>
    </source>
</evidence>
<dbReference type="PANTHER" id="PTHR11669:SF0">
    <property type="entry name" value="PROTEIN STICHEL-LIKE 2"/>
    <property type="match status" value="1"/>
</dbReference>
<evidence type="ECO:0000313" key="14">
    <source>
        <dbReference type="EMBL" id="PIU68196.1"/>
    </source>
</evidence>
<comment type="catalytic activity">
    <reaction evidence="10 11">
        <text>DNA(n) + a 2'-deoxyribonucleoside 5'-triphosphate = DNA(n+1) + diphosphate</text>
        <dbReference type="Rhea" id="RHEA:22508"/>
        <dbReference type="Rhea" id="RHEA-COMP:17339"/>
        <dbReference type="Rhea" id="RHEA-COMP:17340"/>
        <dbReference type="ChEBI" id="CHEBI:33019"/>
        <dbReference type="ChEBI" id="CHEBI:61560"/>
        <dbReference type="ChEBI" id="CHEBI:173112"/>
        <dbReference type="EC" id="2.7.7.7"/>
    </reaction>
</comment>
<dbReference type="CDD" id="cd18137">
    <property type="entry name" value="HLD_clamp_pol_III_gamma_tau"/>
    <property type="match status" value="1"/>
</dbReference>
<dbReference type="InterPro" id="IPR003593">
    <property type="entry name" value="AAA+_ATPase"/>
</dbReference>
<keyword evidence="6 11" id="KW-0547">Nucleotide-binding</keyword>
<dbReference type="FunFam" id="3.40.50.300:FF:000014">
    <property type="entry name" value="DNA polymerase III subunit gamma/tau"/>
    <property type="match status" value="1"/>
</dbReference>
<evidence type="ECO:0000259" key="13">
    <source>
        <dbReference type="SMART" id="SM00382"/>
    </source>
</evidence>
<evidence type="ECO:0000313" key="15">
    <source>
        <dbReference type="Proteomes" id="UP000229916"/>
    </source>
</evidence>
<accession>A0A2M7ALC2</accession>
<comment type="function">
    <text evidence="11">DNA polymerase III is a complex, multichain enzyme responsible for most of the replicative synthesis in bacteria. This DNA polymerase also exhibits 3' to 5' exonuclease activity.</text>
</comment>
<feature type="compositionally biased region" description="Polar residues" evidence="12">
    <location>
        <begin position="362"/>
        <end position="381"/>
    </location>
</feature>
<dbReference type="SUPFAM" id="SSF52540">
    <property type="entry name" value="P-loop containing nucleoside triphosphate hydrolases"/>
    <property type="match status" value="1"/>
</dbReference>
<dbReference type="Gene3D" id="1.20.272.10">
    <property type="match status" value="1"/>
</dbReference>
<dbReference type="CDD" id="cd00009">
    <property type="entry name" value="AAA"/>
    <property type="match status" value="1"/>
</dbReference>
<dbReference type="GO" id="GO:0046872">
    <property type="term" value="F:metal ion binding"/>
    <property type="evidence" value="ECO:0007669"/>
    <property type="project" value="UniProtKB-KW"/>
</dbReference>
<dbReference type="Pfam" id="PF13177">
    <property type="entry name" value="DNA_pol3_delta2"/>
    <property type="match status" value="1"/>
</dbReference>
<dbReference type="GO" id="GO:0006261">
    <property type="term" value="P:DNA-templated DNA replication"/>
    <property type="evidence" value="ECO:0007669"/>
    <property type="project" value="TreeGrafter"/>
</dbReference>
<dbReference type="InterPro" id="IPR027417">
    <property type="entry name" value="P-loop_NTPase"/>
</dbReference>
<sequence>MSQVLYRKYRPQILDELIGQPHITQTLKNAFAQNLFAQAYFLTGPKGTGKTSTARIIAKAANCTSKAKIKPCGKCDNCHEISEGSALDLIEIDAASNRGIEEIRDLREKVNFLPVAGRFKVYIIDEVHMLTPEAFNALLKTLEEPPSHIIFILCTTEPQKVPQTIISRCQRFDFKRATIADLILRLKQIAKSEKLEIADEALRLIAQNASGGFRDAETLLDQVIAHVKDGKNQKVELEKIQEILGVTDDQALSQLVDYLVARDTRLAILHLNKISDLGFNMLQFTRNLLEYLRALLLIANNVGEDLVEVTAEQYDVMQRQAENLDHQFLVKIIEAFSEAENDLKNVQIAQLPLELAAIKITQTQTSPTSSDEGFSPKSSETSGRHPKEEAKGNLADIKGQNQSSRAQMVKNVAATDKPIQKLQSEAAKSYQYQKIMDLAEVVNKWPEVLRAVKSHNHSIEACLKATRPKAIENNFLILEVFYPFHKERIEDKKHRDIIESVFAETFKVKLYLKCELSAKEKAKDEKTQGMIKTAQEILNGKMIE</sequence>
<dbReference type="InterPro" id="IPR045085">
    <property type="entry name" value="HLD_clamp_pol_III_gamma_tau"/>
</dbReference>
<comment type="subunit">
    <text evidence="11">DNA polymerase III contains a core (composed of alpha, epsilon and theta chains) that associates with a tau subunit. This core dimerizes to form the POLIII' complex. PolIII' associates with the gamma complex (composed of gamma, delta, delta', psi and chi chains) and with the beta chain to form the complete DNA polymerase III complex.</text>
</comment>
<dbReference type="PRINTS" id="PR00300">
    <property type="entry name" value="CLPPROTEASEA"/>
</dbReference>
<evidence type="ECO:0000256" key="3">
    <source>
        <dbReference type="ARBA" id="ARBA00022695"/>
    </source>
</evidence>
<evidence type="ECO:0000256" key="8">
    <source>
        <dbReference type="ARBA" id="ARBA00022840"/>
    </source>
</evidence>
<evidence type="ECO:0000256" key="11">
    <source>
        <dbReference type="RuleBase" id="RU364063"/>
    </source>
</evidence>
<gene>
    <name evidence="11" type="primary">dnaX</name>
    <name evidence="14" type="ORF">COS81_04860</name>
</gene>
<dbReference type="GO" id="GO:0009360">
    <property type="term" value="C:DNA polymerase III complex"/>
    <property type="evidence" value="ECO:0007669"/>
    <property type="project" value="InterPro"/>
</dbReference>
<keyword evidence="8 11" id="KW-0067">ATP-binding</keyword>
<dbReference type="InterPro" id="IPR050238">
    <property type="entry name" value="DNA_Rep/Repair_Clamp_Loader"/>
</dbReference>
<name>A0A2M7ALC2_UNCKA</name>
<dbReference type="GO" id="GO:0005524">
    <property type="term" value="F:ATP binding"/>
    <property type="evidence" value="ECO:0007669"/>
    <property type="project" value="UniProtKB-KW"/>
</dbReference>
<keyword evidence="3 11" id="KW-0548">Nucleotidyltransferase</keyword>
<keyword evidence="7" id="KW-0862">Zinc</keyword>
<dbReference type="Pfam" id="PF20964">
    <property type="entry name" value="DnaX_C"/>
    <property type="match status" value="1"/>
</dbReference>
<comment type="caution">
    <text evidence="14">The sequence shown here is derived from an EMBL/GenBank/DDBJ whole genome shotgun (WGS) entry which is preliminary data.</text>
</comment>
<dbReference type="InterPro" id="IPR022754">
    <property type="entry name" value="DNA_pol_III_gamma-3"/>
</dbReference>
<feature type="compositionally biased region" description="Basic and acidic residues" evidence="12">
    <location>
        <begin position="382"/>
        <end position="391"/>
    </location>
</feature>
<reference evidence="15" key="1">
    <citation type="submission" date="2017-09" db="EMBL/GenBank/DDBJ databases">
        <title>Depth-based differentiation of microbial function through sediment-hosted aquifers and enrichment of novel symbionts in the deep terrestrial subsurface.</title>
        <authorList>
            <person name="Probst A.J."/>
            <person name="Ladd B."/>
            <person name="Jarett J.K."/>
            <person name="Geller-Mcgrath D.E."/>
            <person name="Sieber C.M.K."/>
            <person name="Emerson J.B."/>
            <person name="Anantharaman K."/>
            <person name="Thomas B.C."/>
            <person name="Malmstrom R."/>
            <person name="Stieglmeier M."/>
            <person name="Klingl A."/>
            <person name="Woyke T."/>
            <person name="Ryan C.M."/>
            <person name="Banfield J.F."/>
        </authorList>
    </citation>
    <scope>NUCLEOTIDE SEQUENCE [LARGE SCALE GENOMIC DNA]</scope>
</reference>
<evidence type="ECO:0000256" key="9">
    <source>
        <dbReference type="ARBA" id="ARBA00022932"/>
    </source>
</evidence>
<protein>
    <recommendedName>
        <fullName evidence="11">DNA polymerase III subunit gamma/tau</fullName>
        <ecNumber evidence="11">2.7.7.7</ecNumber>
    </recommendedName>
</protein>
<dbReference type="EMBL" id="PEWD01000094">
    <property type="protein sequence ID" value="PIU68196.1"/>
    <property type="molecule type" value="Genomic_DNA"/>
</dbReference>
<dbReference type="Gene3D" id="1.10.8.60">
    <property type="match status" value="1"/>
</dbReference>
<keyword evidence="9 11" id="KW-0239">DNA-directed DNA polymerase</keyword>
<feature type="region of interest" description="Disordered" evidence="12">
    <location>
        <begin position="362"/>
        <end position="395"/>
    </location>
</feature>